<keyword evidence="3 6" id="KW-0732">Signal</keyword>
<comment type="caution">
    <text evidence="7">The sequence shown here is derived from an EMBL/GenBank/DDBJ whole genome shotgun (WGS) entry which is preliminary data.</text>
</comment>
<dbReference type="InterPro" id="IPR010583">
    <property type="entry name" value="MipA"/>
</dbReference>
<comment type="subcellular location">
    <subcellularLocation>
        <location evidence="1">Cell outer membrane</location>
    </subcellularLocation>
</comment>
<comment type="similarity">
    <text evidence="2">Belongs to the MipA/OmpV family.</text>
</comment>
<dbReference type="PANTHER" id="PTHR38776:SF1">
    <property type="entry name" value="MLTA-INTERACTING PROTEIN-RELATED"/>
    <property type="match status" value="1"/>
</dbReference>
<dbReference type="OrthoDB" id="5951177at2"/>
<dbReference type="STRING" id="55209.HA50_29585"/>
<dbReference type="Proteomes" id="UP000193749">
    <property type="component" value="Unassembled WGS sequence"/>
</dbReference>
<keyword evidence="5" id="KW-0998">Cell outer membrane</keyword>
<dbReference type="GO" id="GO:0009279">
    <property type="term" value="C:cell outer membrane"/>
    <property type="evidence" value="ECO:0007669"/>
    <property type="project" value="UniProtKB-SubCell"/>
</dbReference>
<evidence type="ECO:0000256" key="5">
    <source>
        <dbReference type="ARBA" id="ARBA00023237"/>
    </source>
</evidence>
<gene>
    <name evidence="7" type="ORF">HA50_29585</name>
</gene>
<evidence type="ECO:0000256" key="3">
    <source>
        <dbReference type="ARBA" id="ARBA00022729"/>
    </source>
</evidence>
<feature type="chain" id="PRO_5013321315" description="MipA/OmpV family protein" evidence="6">
    <location>
        <begin position="25"/>
        <end position="259"/>
    </location>
</feature>
<evidence type="ECO:0000256" key="2">
    <source>
        <dbReference type="ARBA" id="ARBA00005722"/>
    </source>
</evidence>
<keyword evidence="4" id="KW-0472">Membrane</keyword>
<evidence type="ECO:0000313" key="7">
    <source>
        <dbReference type="EMBL" id="ORM88088.1"/>
    </source>
</evidence>
<accession>A0A1X1EGK6</accession>
<sequence>MRFTPAKSLPLILLFSTAALPAFADQSDQNFNGFLGAGVSVQPKYSGAKHNQTRFLPVARLNYGPFFFGGVDTLTALGWQFVRTEHWTFSVGAGLDLFPREESDDDYLRGMGDIKRSPHAFTSAIYRNDLFNAGVILTQDIGGNQQGFRLTSYANLSWRPSEDLRLFTGPSLSWANSDYMQTQYGVSAQQSSRSGFARYDAGSGLEKIGWEVGMDYDMTAAWQVGARVMAQRLEGDAADSPLTQQKDQVSYALFLAWHF</sequence>
<evidence type="ECO:0000256" key="4">
    <source>
        <dbReference type="ARBA" id="ARBA00023136"/>
    </source>
</evidence>
<dbReference type="EMBL" id="MLJI01000003">
    <property type="protein sequence ID" value="ORM88088.1"/>
    <property type="molecule type" value="Genomic_DNA"/>
</dbReference>
<dbReference type="RefSeq" id="WP_084881052.1">
    <property type="nucleotide sequence ID" value="NZ_JAGGMY010000004.1"/>
</dbReference>
<name>A0A1X1EGK6_PANCY</name>
<protein>
    <recommendedName>
        <fullName evidence="9">MipA/OmpV family protein</fullName>
    </recommendedName>
</protein>
<feature type="signal peptide" evidence="6">
    <location>
        <begin position="1"/>
        <end position="24"/>
    </location>
</feature>
<organism evidence="7 8">
    <name type="scientific">Pantoea cypripedii</name>
    <name type="common">Pectobacterium cypripedii</name>
    <name type="synonym">Erwinia cypripedii</name>
    <dbReference type="NCBI Taxonomy" id="55209"/>
    <lineage>
        <taxon>Bacteria</taxon>
        <taxon>Pseudomonadati</taxon>
        <taxon>Pseudomonadota</taxon>
        <taxon>Gammaproteobacteria</taxon>
        <taxon>Enterobacterales</taxon>
        <taxon>Erwiniaceae</taxon>
        <taxon>Pantoea</taxon>
    </lineage>
</organism>
<dbReference type="Pfam" id="PF06629">
    <property type="entry name" value="MipA"/>
    <property type="match status" value="1"/>
</dbReference>
<reference evidence="7 8" key="1">
    <citation type="journal article" date="2017" name="Antonie Van Leeuwenhoek">
        <title>Phylogenomic resolution of the bacterial genus Pantoea and its relationship with Erwinia and Tatumella.</title>
        <authorList>
            <person name="Palmer M."/>
            <person name="Steenkamp E.T."/>
            <person name="Coetzee M.P."/>
            <person name="Chan W.Y."/>
            <person name="van Zyl E."/>
            <person name="De Maayer P."/>
            <person name="Coutinho T.A."/>
            <person name="Blom J."/>
            <person name="Smits T.H."/>
            <person name="Duffy B."/>
            <person name="Venter S.N."/>
        </authorList>
    </citation>
    <scope>NUCLEOTIDE SEQUENCE [LARGE SCALE GENOMIC DNA]</scope>
    <source>
        <strain evidence="7 8">LMG 2657</strain>
    </source>
</reference>
<evidence type="ECO:0000256" key="6">
    <source>
        <dbReference type="SAM" id="SignalP"/>
    </source>
</evidence>
<evidence type="ECO:0000256" key="1">
    <source>
        <dbReference type="ARBA" id="ARBA00004442"/>
    </source>
</evidence>
<evidence type="ECO:0008006" key="9">
    <source>
        <dbReference type="Google" id="ProtNLM"/>
    </source>
</evidence>
<dbReference type="PANTHER" id="PTHR38776">
    <property type="entry name" value="MLTA-INTERACTING PROTEIN-RELATED"/>
    <property type="match status" value="1"/>
</dbReference>
<proteinExistence type="inferred from homology"/>
<evidence type="ECO:0000313" key="8">
    <source>
        <dbReference type="Proteomes" id="UP000193749"/>
    </source>
</evidence>
<dbReference type="AlphaFoldDB" id="A0A1X1EGK6"/>
<keyword evidence="8" id="KW-1185">Reference proteome</keyword>